<evidence type="ECO:0008006" key="4">
    <source>
        <dbReference type="Google" id="ProtNLM"/>
    </source>
</evidence>
<feature type="signal peptide" evidence="1">
    <location>
        <begin position="1"/>
        <end position="26"/>
    </location>
</feature>
<proteinExistence type="predicted"/>
<sequence>MFNHLRRIAGISMTLSLLCSLSPVSADTNEPIHVRYYQGGTVPDYAVKVLTLALQKSGSAYTLTPVTTPMTTPRIVRTIKNNTSDGVNIFWAASSPELENTLAAIPVPIERGLIGFRVLVIRQDHLLRIEQISNEISLRTISLLQGLGWSDAAILRKNGFSVTEAVPDNLYNMLAAGRADAFPRSVIDVDRELRAQQKLHTGLIIAPGIAITYPRFGVFFFVSSNNKPLRLALEKGMQTALKDGSFLKLYEEDPDIRTALKILREPRKIYVLAANSPDSALQRLDPSLFEPMLSGIIKESPVKNSSK</sequence>
<evidence type="ECO:0000313" key="2">
    <source>
        <dbReference type="EMBL" id="GGX32862.1"/>
    </source>
</evidence>
<keyword evidence="1" id="KW-0732">Signal</keyword>
<evidence type="ECO:0000256" key="1">
    <source>
        <dbReference type="SAM" id="SignalP"/>
    </source>
</evidence>
<dbReference type="SUPFAM" id="SSF53850">
    <property type="entry name" value="Periplasmic binding protein-like II"/>
    <property type="match status" value="1"/>
</dbReference>
<dbReference type="Proteomes" id="UP000653343">
    <property type="component" value="Unassembled WGS sequence"/>
</dbReference>
<comment type="caution">
    <text evidence="2">The sequence shown here is derived from an EMBL/GenBank/DDBJ whole genome shotgun (WGS) entry which is preliminary data.</text>
</comment>
<dbReference type="RefSeq" id="WP_189355668.1">
    <property type="nucleotide sequence ID" value="NZ_BMYU01000001.1"/>
</dbReference>
<gene>
    <name evidence="2" type="ORF">GCM10010946_07660</name>
</gene>
<keyword evidence="3" id="KW-1185">Reference proteome</keyword>
<dbReference type="EMBL" id="BMYU01000001">
    <property type="protein sequence ID" value="GGX32862.1"/>
    <property type="molecule type" value="Genomic_DNA"/>
</dbReference>
<name>A0ABQ2XU72_9BURK</name>
<reference evidence="3" key="1">
    <citation type="journal article" date="2019" name="Int. J. Syst. Evol. Microbiol.">
        <title>The Global Catalogue of Microorganisms (GCM) 10K type strain sequencing project: providing services to taxonomists for standard genome sequencing and annotation.</title>
        <authorList>
            <consortium name="The Broad Institute Genomics Platform"/>
            <consortium name="The Broad Institute Genome Sequencing Center for Infectious Disease"/>
            <person name="Wu L."/>
            <person name="Ma J."/>
        </authorList>
    </citation>
    <scope>NUCLEOTIDE SEQUENCE [LARGE SCALE GENOMIC DNA]</scope>
    <source>
        <strain evidence="3">KCTC 23917</strain>
    </source>
</reference>
<protein>
    <recommendedName>
        <fullName evidence="4">ABC-type amino acid transport substrate-binding protein</fullName>
    </recommendedName>
</protein>
<accession>A0ABQ2XU72</accession>
<feature type="chain" id="PRO_5045986885" description="ABC-type amino acid transport substrate-binding protein" evidence="1">
    <location>
        <begin position="27"/>
        <end position="307"/>
    </location>
</feature>
<evidence type="ECO:0000313" key="3">
    <source>
        <dbReference type="Proteomes" id="UP000653343"/>
    </source>
</evidence>
<organism evidence="2 3">
    <name type="scientific">Undibacterium squillarum</name>
    <dbReference type="NCBI Taxonomy" id="1131567"/>
    <lineage>
        <taxon>Bacteria</taxon>
        <taxon>Pseudomonadati</taxon>
        <taxon>Pseudomonadota</taxon>
        <taxon>Betaproteobacteria</taxon>
        <taxon>Burkholderiales</taxon>
        <taxon>Oxalobacteraceae</taxon>
        <taxon>Undibacterium</taxon>
    </lineage>
</organism>